<dbReference type="OrthoDB" id="9808591at2"/>
<dbReference type="NCBIfam" id="TIGR03978">
    <property type="entry name" value="rSAM_paired_1"/>
    <property type="match status" value="1"/>
</dbReference>
<evidence type="ECO:0000259" key="7">
    <source>
        <dbReference type="Pfam" id="PF04055"/>
    </source>
</evidence>
<dbReference type="Gene3D" id="3.20.20.70">
    <property type="entry name" value="Aldolase class I"/>
    <property type="match status" value="1"/>
</dbReference>
<dbReference type="InterPro" id="IPR023867">
    <property type="entry name" value="Sulphatase_maturase_rSAM"/>
</dbReference>
<evidence type="ECO:0000256" key="2">
    <source>
        <dbReference type="ARBA" id="ARBA00022691"/>
    </source>
</evidence>
<evidence type="ECO:0000256" key="6">
    <source>
        <dbReference type="ARBA" id="ARBA00023601"/>
    </source>
</evidence>
<organism evidence="8 9">
    <name type="scientific">Niastella populi</name>
    <dbReference type="NCBI Taxonomy" id="550983"/>
    <lineage>
        <taxon>Bacteria</taxon>
        <taxon>Pseudomonadati</taxon>
        <taxon>Bacteroidota</taxon>
        <taxon>Chitinophagia</taxon>
        <taxon>Chitinophagales</taxon>
        <taxon>Chitinophagaceae</taxon>
        <taxon>Niastella</taxon>
    </lineage>
</organism>
<dbReference type="GO" id="GO:0046872">
    <property type="term" value="F:metal ion binding"/>
    <property type="evidence" value="ECO:0007669"/>
    <property type="project" value="UniProtKB-KW"/>
</dbReference>
<dbReference type="SFLD" id="SFLDS00029">
    <property type="entry name" value="Radical_SAM"/>
    <property type="match status" value="1"/>
</dbReference>
<evidence type="ECO:0000256" key="3">
    <source>
        <dbReference type="ARBA" id="ARBA00022723"/>
    </source>
</evidence>
<dbReference type="PANTHER" id="PTHR43273:SF3">
    <property type="entry name" value="ANAEROBIC SULFATASE-MATURATING ENZYME HOMOLOG ASLB-RELATED"/>
    <property type="match status" value="1"/>
</dbReference>
<dbReference type="EMBL" id="LWBP01000216">
    <property type="protein sequence ID" value="OQP51907.1"/>
    <property type="molecule type" value="Genomic_DNA"/>
</dbReference>
<dbReference type="SFLD" id="SFLDG01384">
    <property type="entry name" value="thioether_bond_formation_requi"/>
    <property type="match status" value="1"/>
</dbReference>
<reference evidence="9" key="1">
    <citation type="submission" date="2016-04" db="EMBL/GenBank/DDBJ databases">
        <authorList>
            <person name="Chen L."/>
            <person name="Zhuang W."/>
            <person name="Wang G."/>
        </authorList>
    </citation>
    <scope>NUCLEOTIDE SEQUENCE [LARGE SCALE GENOMIC DNA]</scope>
    <source>
        <strain evidence="9">208</strain>
    </source>
</reference>
<gene>
    <name evidence="8" type="ORF">A4R26_29250</name>
</gene>
<keyword evidence="9" id="KW-1185">Reference proteome</keyword>
<comment type="similarity">
    <text evidence="6">Belongs to the radical SAM superfamily. Anaerobic sulfatase-maturating enzyme family.</text>
</comment>
<evidence type="ECO:0000313" key="8">
    <source>
        <dbReference type="EMBL" id="OQP51907.1"/>
    </source>
</evidence>
<keyword evidence="2" id="KW-0949">S-adenosyl-L-methionine</keyword>
<dbReference type="Proteomes" id="UP000192276">
    <property type="component" value="Unassembled WGS sequence"/>
</dbReference>
<comment type="cofactor">
    <cofactor evidence="1">
        <name>[4Fe-4S] cluster</name>
        <dbReference type="ChEBI" id="CHEBI:49883"/>
    </cofactor>
</comment>
<dbReference type="RefSeq" id="WP_081169868.1">
    <property type="nucleotide sequence ID" value="NZ_LWBP01000216.1"/>
</dbReference>
<dbReference type="Pfam" id="PF04055">
    <property type="entry name" value="Radical_SAM"/>
    <property type="match status" value="1"/>
</dbReference>
<sequence length="501" mass="57875">MNNPLKPALDKKTRKFKEYNSYNLQSNNYYLLPFRFIRLDEQNELLVNEVGDFLIVSSGTVERIVNKKLDKISDEELYADLIAAFFISETPIPALLDVISTRYRTKKSFLDHFTALHIFVISLRCEHTCHYCQVSRVSENKKAFDMQRHHIDKGIDLMMKSPNPHITMEFQGGEALLAFENITYAVIQAKEKAMLLNKKISFVICTNLAVITDEMLKFCKEHEILISSSLDGPSFIHNKNRHRNGNNSYELAVKGIEESRQVLGFDRVSALLTTTNLSLLYPHEIVDEYYKLGFRNIFLRPISPYGFANYNERKNHYKTSEFLDFYKKALDKIIELNLRGEFFREDYAAIILRKILTPFPVGYVDLQSPAGMINSVIVFNYDGKVYATDEARMLAETKDYTFELGSLDTHSYEELFYGDKARFFSDAWTNESLPGCSECALQSYCGADPVFNYATQGTFIGHRPTSSFCERNMAIIKHLFLLMEKDARIKTIFRTWITGNN</sequence>
<keyword evidence="5" id="KW-0411">Iron-sulfur</keyword>
<dbReference type="InterPro" id="IPR058240">
    <property type="entry name" value="rSAM_sf"/>
</dbReference>
<evidence type="ECO:0000256" key="1">
    <source>
        <dbReference type="ARBA" id="ARBA00001966"/>
    </source>
</evidence>
<dbReference type="SUPFAM" id="SSF102114">
    <property type="entry name" value="Radical SAM enzymes"/>
    <property type="match status" value="1"/>
</dbReference>
<evidence type="ECO:0000256" key="4">
    <source>
        <dbReference type="ARBA" id="ARBA00023004"/>
    </source>
</evidence>
<dbReference type="AlphaFoldDB" id="A0A1V9F0N1"/>
<dbReference type="PANTHER" id="PTHR43273">
    <property type="entry name" value="ANAEROBIC SULFATASE-MATURATING ENZYME HOMOLOG ASLB-RELATED"/>
    <property type="match status" value="1"/>
</dbReference>
<dbReference type="SFLD" id="SFLDG01067">
    <property type="entry name" value="SPASM/twitch_domain_containing"/>
    <property type="match status" value="1"/>
</dbReference>
<keyword evidence="3" id="KW-0479">Metal-binding</keyword>
<keyword evidence="4" id="KW-0408">Iron</keyword>
<dbReference type="InterPro" id="IPR024023">
    <property type="entry name" value="rSAM_paired_HxsB"/>
</dbReference>
<dbReference type="CDD" id="cd01335">
    <property type="entry name" value="Radical_SAM"/>
    <property type="match status" value="1"/>
</dbReference>
<dbReference type="InterPro" id="IPR013785">
    <property type="entry name" value="Aldolase_TIM"/>
</dbReference>
<accession>A0A1V9F0N1</accession>
<dbReference type="SFLD" id="SFLDG01386">
    <property type="entry name" value="main_SPASM_domain-containing"/>
    <property type="match status" value="1"/>
</dbReference>
<dbReference type="InterPro" id="IPR007197">
    <property type="entry name" value="rSAM"/>
</dbReference>
<dbReference type="GO" id="GO:0051536">
    <property type="term" value="F:iron-sulfur cluster binding"/>
    <property type="evidence" value="ECO:0007669"/>
    <property type="project" value="UniProtKB-KW"/>
</dbReference>
<evidence type="ECO:0000313" key="9">
    <source>
        <dbReference type="Proteomes" id="UP000192276"/>
    </source>
</evidence>
<evidence type="ECO:0000256" key="5">
    <source>
        <dbReference type="ARBA" id="ARBA00023014"/>
    </source>
</evidence>
<feature type="domain" description="Radical SAM core" evidence="7">
    <location>
        <begin position="121"/>
        <end position="267"/>
    </location>
</feature>
<proteinExistence type="inferred from homology"/>
<dbReference type="STRING" id="550983.A4R26_29250"/>
<comment type="caution">
    <text evidence="8">The sequence shown here is derived from an EMBL/GenBank/DDBJ whole genome shotgun (WGS) entry which is preliminary data.</text>
</comment>
<name>A0A1V9F0N1_9BACT</name>
<dbReference type="GO" id="GO:0016491">
    <property type="term" value="F:oxidoreductase activity"/>
    <property type="evidence" value="ECO:0007669"/>
    <property type="project" value="InterPro"/>
</dbReference>
<protein>
    <submittedName>
        <fullName evidence="8">His-Xaa-Ser system radical SAM maturase HxsB</fullName>
    </submittedName>
</protein>